<comment type="caution">
    <text evidence="1">The sequence shown here is derived from an EMBL/GenBank/DDBJ whole genome shotgun (WGS) entry which is preliminary data.</text>
</comment>
<name>A0ACC7VMD1_9BACI</name>
<dbReference type="EMBL" id="WMEU01000010">
    <property type="protein sequence ID" value="MYL55564.1"/>
    <property type="molecule type" value="Genomic_DNA"/>
</dbReference>
<keyword evidence="2" id="KW-1185">Reference proteome</keyword>
<protein>
    <submittedName>
        <fullName evidence="1">Uncharacterized protein</fullName>
    </submittedName>
</protein>
<dbReference type="Proteomes" id="UP000466692">
    <property type="component" value="Unassembled WGS sequence"/>
</dbReference>
<organism evidence="1 2">
    <name type="scientific">Pontibacillus yanchengensis</name>
    <dbReference type="NCBI Taxonomy" id="462910"/>
    <lineage>
        <taxon>Bacteria</taxon>
        <taxon>Bacillati</taxon>
        <taxon>Bacillota</taxon>
        <taxon>Bacilli</taxon>
        <taxon>Bacillales</taxon>
        <taxon>Bacillaceae</taxon>
        <taxon>Pontibacillus</taxon>
    </lineage>
</organism>
<evidence type="ECO:0000313" key="1">
    <source>
        <dbReference type="EMBL" id="MYL55564.1"/>
    </source>
</evidence>
<evidence type="ECO:0000313" key="2">
    <source>
        <dbReference type="Proteomes" id="UP000466692"/>
    </source>
</evidence>
<reference evidence="1" key="1">
    <citation type="submission" date="2019-11" db="EMBL/GenBank/DDBJ databases">
        <title>Genome sequences of 17 halophilic strains isolated from different environments.</title>
        <authorList>
            <person name="Furrow R.E."/>
        </authorList>
    </citation>
    <scope>NUCLEOTIDE SEQUENCE</scope>
    <source>
        <strain evidence="1">22510_22_Filter</strain>
    </source>
</reference>
<gene>
    <name evidence="1" type="ORF">GLW08_19860</name>
</gene>
<proteinExistence type="predicted"/>
<sequence length="48" mass="5418">MLQSVLLGEGPEINFQQLSVGDKVEVWVRNKGEEKEVASKILVYTIEN</sequence>
<accession>A0ACC7VMD1</accession>